<keyword evidence="3" id="KW-1185">Reference proteome</keyword>
<feature type="region of interest" description="Disordered" evidence="1">
    <location>
        <begin position="150"/>
        <end position="173"/>
    </location>
</feature>
<evidence type="ECO:0008006" key="4">
    <source>
        <dbReference type="Google" id="ProtNLM"/>
    </source>
</evidence>
<protein>
    <recommendedName>
        <fullName evidence="4">G domain-containing protein</fullName>
    </recommendedName>
</protein>
<proteinExistence type="predicted"/>
<dbReference type="Gene3D" id="3.40.50.300">
    <property type="entry name" value="P-loop containing nucleotide triphosphate hydrolases"/>
    <property type="match status" value="1"/>
</dbReference>
<accession>A0A0C9UY62</accession>
<feature type="compositionally biased region" description="Acidic residues" evidence="1">
    <location>
        <begin position="161"/>
        <end position="173"/>
    </location>
</feature>
<reference evidence="2 3" key="1">
    <citation type="submission" date="2014-06" db="EMBL/GenBank/DDBJ databases">
        <title>Evolutionary Origins and Diversification of the Mycorrhizal Mutualists.</title>
        <authorList>
            <consortium name="DOE Joint Genome Institute"/>
            <consortium name="Mycorrhizal Genomics Consortium"/>
            <person name="Kohler A."/>
            <person name="Kuo A."/>
            <person name="Nagy L.G."/>
            <person name="Floudas D."/>
            <person name="Copeland A."/>
            <person name="Barry K.W."/>
            <person name="Cichocki N."/>
            <person name="Veneault-Fourrey C."/>
            <person name="LaButti K."/>
            <person name="Lindquist E.A."/>
            <person name="Lipzen A."/>
            <person name="Lundell T."/>
            <person name="Morin E."/>
            <person name="Murat C."/>
            <person name="Riley R."/>
            <person name="Ohm R."/>
            <person name="Sun H."/>
            <person name="Tunlid A."/>
            <person name="Henrissat B."/>
            <person name="Grigoriev I.V."/>
            <person name="Hibbett D.S."/>
            <person name="Martin F."/>
        </authorList>
    </citation>
    <scope>NUCLEOTIDE SEQUENCE [LARGE SCALE GENOMIC DNA]</scope>
    <source>
        <strain evidence="2 3">SS14</strain>
    </source>
</reference>
<dbReference type="EMBL" id="KN837270">
    <property type="protein sequence ID" value="KIJ30035.1"/>
    <property type="molecule type" value="Genomic_DNA"/>
</dbReference>
<gene>
    <name evidence="2" type="ORF">M422DRAFT_268496</name>
</gene>
<dbReference type="Proteomes" id="UP000054279">
    <property type="component" value="Unassembled WGS sequence"/>
</dbReference>
<sequence length="257" mass="28375">MSLNQNKPNSCELEASNYIPPYSCLSGDFDVEWLESGSNMDDCNPLLLGPTGSGKTSFVKTATGDPSAAVHDGLQPAVNPRLQVFRCAHPENEFLKVIFVDTPGFEDELTFHAEILRCLASWLKETFQKRIGIMEPLRACHVGAVPVEDSPTGQVNNTDLDINDTIDDERPDEDEYRNEEYNNQLGQQTQYNHDLARVAAVVPIGPANARKAKIAKEGEPLYDHTVKMKATRPAQSKHDLLTIAGYFLVGVCESITP</sequence>
<dbReference type="HOGENOM" id="CLU_1082463_0_0_1"/>
<evidence type="ECO:0000256" key="1">
    <source>
        <dbReference type="SAM" id="MobiDB-lite"/>
    </source>
</evidence>
<organism evidence="2 3">
    <name type="scientific">Sphaerobolus stellatus (strain SS14)</name>
    <dbReference type="NCBI Taxonomy" id="990650"/>
    <lineage>
        <taxon>Eukaryota</taxon>
        <taxon>Fungi</taxon>
        <taxon>Dikarya</taxon>
        <taxon>Basidiomycota</taxon>
        <taxon>Agaricomycotina</taxon>
        <taxon>Agaricomycetes</taxon>
        <taxon>Phallomycetidae</taxon>
        <taxon>Geastrales</taxon>
        <taxon>Sphaerobolaceae</taxon>
        <taxon>Sphaerobolus</taxon>
    </lineage>
</organism>
<name>A0A0C9UY62_SPHS4</name>
<dbReference type="AlphaFoldDB" id="A0A0C9UY62"/>
<evidence type="ECO:0000313" key="3">
    <source>
        <dbReference type="Proteomes" id="UP000054279"/>
    </source>
</evidence>
<dbReference type="InterPro" id="IPR027417">
    <property type="entry name" value="P-loop_NTPase"/>
</dbReference>
<dbReference type="SUPFAM" id="SSF52540">
    <property type="entry name" value="P-loop containing nucleoside triphosphate hydrolases"/>
    <property type="match status" value="1"/>
</dbReference>
<evidence type="ECO:0000313" key="2">
    <source>
        <dbReference type="EMBL" id="KIJ30035.1"/>
    </source>
</evidence>
<dbReference type="OrthoDB" id="8954335at2759"/>
<dbReference type="CDD" id="cd00882">
    <property type="entry name" value="Ras_like_GTPase"/>
    <property type="match status" value="1"/>
</dbReference>